<dbReference type="PROSITE" id="PS51371">
    <property type="entry name" value="CBS"/>
    <property type="match status" value="2"/>
</dbReference>
<dbReference type="PROSITE" id="PS50042">
    <property type="entry name" value="CNMP_BINDING_3"/>
    <property type="match status" value="1"/>
</dbReference>
<feature type="domain" description="CBS" evidence="4">
    <location>
        <begin position="232"/>
        <end position="287"/>
    </location>
</feature>
<reference evidence="6" key="1">
    <citation type="journal article" date="2019" name="Int. J. Syst. Evol. Microbiol.">
        <title>The Global Catalogue of Microorganisms (GCM) 10K type strain sequencing project: providing services to taxonomists for standard genome sequencing and annotation.</title>
        <authorList>
            <consortium name="The Broad Institute Genomics Platform"/>
            <consortium name="The Broad Institute Genome Sequencing Center for Infectious Disease"/>
            <person name="Wu L."/>
            <person name="Ma J."/>
        </authorList>
    </citation>
    <scope>NUCLEOTIDE SEQUENCE [LARGE SCALE GENOMIC DNA]</scope>
    <source>
        <strain evidence="6">KCTC 42424</strain>
    </source>
</reference>
<dbReference type="CDD" id="cd00038">
    <property type="entry name" value="CAP_ED"/>
    <property type="match status" value="1"/>
</dbReference>
<dbReference type="InterPro" id="IPR014710">
    <property type="entry name" value="RmlC-like_jellyroll"/>
</dbReference>
<dbReference type="CDD" id="cd04587">
    <property type="entry name" value="CBS_pair_CAP-ED_NT_Pol-beta-like_DUF294_assoc"/>
    <property type="match status" value="1"/>
</dbReference>
<organism evidence="5 6">
    <name type="scientific">Bacterioplanoides pacificum</name>
    <dbReference type="NCBI Taxonomy" id="1171596"/>
    <lineage>
        <taxon>Bacteria</taxon>
        <taxon>Pseudomonadati</taxon>
        <taxon>Pseudomonadota</taxon>
        <taxon>Gammaproteobacteria</taxon>
        <taxon>Oceanospirillales</taxon>
        <taxon>Oceanospirillaceae</taxon>
        <taxon>Bacterioplanoides</taxon>
    </lineage>
</organism>
<dbReference type="InterPro" id="IPR051257">
    <property type="entry name" value="Diverse_CBS-Domain"/>
</dbReference>
<dbReference type="InterPro" id="IPR005105">
    <property type="entry name" value="GlnD_Uridyltrans_N"/>
</dbReference>
<evidence type="ECO:0000313" key="6">
    <source>
        <dbReference type="Proteomes" id="UP001595722"/>
    </source>
</evidence>
<sequence>MQAELQEIARFLQDHPPFDELPEEALHHLAQQTEISYVRAGQDIVAYGDAIQDLYVLRSGAVETYRRNGELYNRLERGDAFGQMGLLMNRRVRFPARALEDTLLYCIPADVFDQYCDEHQFFSDYFEAEGGDLLRRTISRQADDNDLTTVKVKALLSREAVTVPVHTDVPTIAQLMTEERVSSILVTDPDKPIATDPDDDDGQVVGIITDRDLRSRVLATGLPLSTPAGEIMSPDMVMIDDNAYVFEAMLTMLRQNVHHLPVVHRFKPIGVLSLSDIVQHESQSSLLFVRSILSQTHVDDLAELAKQLPGIFVRMVNEDANSHMIGSAMAVIGRTFKQRLLELAEEQLGPPPIPYCFLALGSMARDEQLIVTDQDNAIILDNGFDPEQHDDYFRQLSEFVCDGLAACGYSYCDGGIMAKNPEWRLTLKQWQHQFADWIENPSPKALLHSSIFFDLDGVYGKEKWADQLSSFIARKAKQSPKFLAYLARNALNRTPPLGFFKGFVMEQDGRHNNSINLKRRGTAPLSDVIRVHALAVGSRAQNSFERLDDIIRADLLPPGKGRDISDALEYIAMVRIRHQAYDIENGEEPDNNIEPENLSTFERRNLKEAFQVLDKAQAFLKFRYQSGRPVDVK</sequence>
<dbReference type="InterPro" id="IPR000644">
    <property type="entry name" value="CBS_dom"/>
</dbReference>
<feature type="domain" description="Cyclic nucleotide-binding" evidence="3">
    <location>
        <begin position="17"/>
        <end position="114"/>
    </location>
</feature>
<evidence type="ECO:0000313" key="5">
    <source>
        <dbReference type="EMBL" id="MFC3679773.1"/>
    </source>
</evidence>
<comment type="caution">
    <text evidence="5">The sequence shown here is derived from an EMBL/GenBank/DDBJ whole genome shotgun (WGS) entry which is preliminary data.</text>
</comment>
<dbReference type="InterPro" id="IPR046342">
    <property type="entry name" value="CBS_dom_sf"/>
</dbReference>
<dbReference type="PANTHER" id="PTHR43080:SF2">
    <property type="entry name" value="CBS DOMAIN-CONTAINING PROTEIN"/>
    <property type="match status" value="1"/>
</dbReference>
<dbReference type="Pfam" id="PF00571">
    <property type="entry name" value="CBS"/>
    <property type="match status" value="2"/>
</dbReference>
<evidence type="ECO:0000259" key="4">
    <source>
        <dbReference type="PROSITE" id="PS51371"/>
    </source>
</evidence>
<dbReference type="EMBL" id="JBHRYB010000005">
    <property type="protein sequence ID" value="MFC3679773.1"/>
    <property type="molecule type" value="Genomic_DNA"/>
</dbReference>
<dbReference type="Pfam" id="PF00027">
    <property type="entry name" value="cNMP_binding"/>
    <property type="match status" value="1"/>
</dbReference>
<dbReference type="SMART" id="SM00100">
    <property type="entry name" value="cNMP"/>
    <property type="match status" value="1"/>
</dbReference>
<evidence type="ECO:0000256" key="2">
    <source>
        <dbReference type="PROSITE-ProRule" id="PRU00703"/>
    </source>
</evidence>
<protein>
    <submittedName>
        <fullName evidence="5">DUF294 nucleotidyltransferase-like domain-containing protein</fullName>
    </submittedName>
</protein>
<gene>
    <name evidence="5" type="ORF">ACFOMG_06575</name>
</gene>
<dbReference type="SUPFAM" id="SSF54631">
    <property type="entry name" value="CBS-domain pair"/>
    <property type="match status" value="1"/>
</dbReference>
<dbReference type="InterPro" id="IPR018490">
    <property type="entry name" value="cNMP-bd_dom_sf"/>
</dbReference>
<dbReference type="InterPro" id="IPR000595">
    <property type="entry name" value="cNMP-bd_dom"/>
</dbReference>
<evidence type="ECO:0000259" key="3">
    <source>
        <dbReference type="PROSITE" id="PS50042"/>
    </source>
</evidence>
<dbReference type="Pfam" id="PF03445">
    <property type="entry name" value="DUF294"/>
    <property type="match status" value="1"/>
</dbReference>
<accession>A0ABV7VQH2</accession>
<keyword evidence="1 2" id="KW-0129">CBS domain</keyword>
<proteinExistence type="predicted"/>
<dbReference type="Pfam" id="PF10335">
    <property type="entry name" value="DUF294_C"/>
    <property type="match status" value="1"/>
</dbReference>
<dbReference type="Gene3D" id="3.10.580.10">
    <property type="entry name" value="CBS-domain"/>
    <property type="match status" value="2"/>
</dbReference>
<dbReference type="Gene3D" id="2.60.120.10">
    <property type="entry name" value="Jelly Rolls"/>
    <property type="match status" value="1"/>
</dbReference>
<dbReference type="RefSeq" id="WP_376865549.1">
    <property type="nucleotide sequence ID" value="NZ_JBHRYB010000005.1"/>
</dbReference>
<dbReference type="SMART" id="SM00116">
    <property type="entry name" value="CBS"/>
    <property type="match status" value="2"/>
</dbReference>
<dbReference type="Proteomes" id="UP001595722">
    <property type="component" value="Unassembled WGS sequence"/>
</dbReference>
<dbReference type="CDD" id="cd05401">
    <property type="entry name" value="NT_GlnE_GlnD_like"/>
    <property type="match status" value="1"/>
</dbReference>
<dbReference type="InterPro" id="IPR018821">
    <property type="entry name" value="DUF294_put_nucleoTrafse_sb-bd"/>
</dbReference>
<evidence type="ECO:0000256" key="1">
    <source>
        <dbReference type="ARBA" id="ARBA00023122"/>
    </source>
</evidence>
<dbReference type="SUPFAM" id="SSF51206">
    <property type="entry name" value="cAMP-binding domain-like"/>
    <property type="match status" value="1"/>
</dbReference>
<feature type="domain" description="CBS" evidence="4">
    <location>
        <begin position="156"/>
        <end position="224"/>
    </location>
</feature>
<dbReference type="PANTHER" id="PTHR43080">
    <property type="entry name" value="CBS DOMAIN-CONTAINING PROTEIN CBSX3, MITOCHONDRIAL"/>
    <property type="match status" value="1"/>
</dbReference>
<keyword evidence="6" id="KW-1185">Reference proteome</keyword>
<name>A0ABV7VQH2_9GAMM</name>